<name>A0AAU9IE01_9CILI</name>
<dbReference type="GO" id="GO:0005681">
    <property type="term" value="C:spliceosomal complex"/>
    <property type="evidence" value="ECO:0007669"/>
    <property type="project" value="TreeGrafter"/>
</dbReference>
<comment type="similarity">
    <text evidence="1">Belongs to the CACTIN family.</text>
</comment>
<dbReference type="GO" id="GO:0005737">
    <property type="term" value="C:cytoplasm"/>
    <property type="evidence" value="ECO:0007669"/>
    <property type="project" value="TreeGrafter"/>
</dbReference>
<dbReference type="InterPro" id="IPR019134">
    <property type="entry name" value="Cactin_C"/>
</dbReference>
<feature type="domain" description="Splicing factor cactin central" evidence="4">
    <location>
        <begin position="89"/>
        <end position="269"/>
    </location>
</feature>
<protein>
    <recommendedName>
        <fullName evidence="2">Splicing factor Cactin</fullName>
    </recommendedName>
</protein>
<dbReference type="Proteomes" id="UP001162131">
    <property type="component" value="Unassembled WGS sequence"/>
</dbReference>
<evidence type="ECO:0000259" key="3">
    <source>
        <dbReference type="Pfam" id="PF09732"/>
    </source>
</evidence>
<dbReference type="EMBL" id="CAJZBQ010000004">
    <property type="protein sequence ID" value="CAG9311601.1"/>
    <property type="molecule type" value="Genomic_DNA"/>
</dbReference>
<dbReference type="Pfam" id="PF09732">
    <property type="entry name" value="CactinC_cactus"/>
    <property type="match status" value="1"/>
</dbReference>
<evidence type="ECO:0000259" key="4">
    <source>
        <dbReference type="Pfam" id="PF10312"/>
    </source>
</evidence>
<organism evidence="5 6">
    <name type="scientific">Blepharisma stoltei</name>
    <dbReference type="NCBI Taxonomy" id="1481888"/>
    <lineage>
        <taxon>Eukaryota</taxon>
        <taxon>Sar</taxon>
        <taxon>Alveolata</taxon>
        <taxon>Ciliophora</taxon>
        <taxon>Postciliodesmatophora</taxon>
        <taxon>Heterotrichea</taxon>
        <taxon>Heterotrichida</taxon>
        <taxon>Blepharismidae</taxon>
        <taxon>Blepharisma</taxon>
    </lineage>
</organism>
<reference evidence="5" key="1">
    <citation type="submission" date="2021-09" db="EMBL/GenBank/DDBJ databases">
        <authorList>
            <consortium name="AG Swart"/>
            <person name="Singh M."/>
            <person name="Singh A."/>
            <person name="Seah K."/>
            <person name="Emmerich C."/>
        </authorList>
    </citation>
    <scope>NUCLEOTIDE SEQUENCE</scope>
    <source>
        <strain evidence="5">ATCC30299</strain>
    </source>
</reference>
<dbReference type="GO" id="GO:0045292">
    <property type="term" value="P:mRNA cis splicing, via spliceosome"/>
    <property type="evidence" value="ECO:0007669"/>
    <property type="project" value="TreeGrafter"/>
</dbReference>
<evidence type="ECO:0000313" key="6">
    <source>
        <dbReference type="Proteomes" id="UP001162131"/>
    </source>
</evidence>
<proteinExistence type="inferred from homology"/>
<dbReference type="InterPro" id="IPR018816">
    <property type="entry name" value="Cactin_central"/>
</dbReference>
<evidence type="ECO:0000256" key="1">
    <source>
        <dbReference type="ARBA" id="ARBA00006895"/>
    </source>
</evidence>
<dbReference type="Pfam" id="PF10312">
    <property type="entry name" value="Cactin_mid"/>
    <property type="match status" value="1"/>
</dbReference>
<feature type="domain" description="Splicing factor Cactin C-terminal" evidence="3">
    <location>
        <begin position="425"/>
        <end position="548"/>
    </location>
</feature>
<dbReference type="AlphaFoldDB" id="A0AAU9IE01"/>
<sequence>MLQNTYFEYIIIIFNNHYSVKILTPQKNYNMDKPRSHSPPPRKIHKNNNWKDILENARQSEISRKPAAKKNDFFSEMDYSRREIPNNSSIQDKEWKDSERSFHLDQAKLRSQIRIEQGRETKFDLLLRVLMIYHGEIPFEKHSQAIPTEIREPYLYLNNCNYSELEAIKASIDVHFQLEDNKEKQEFWNSLLNIVNNEIKRAKNTENNQNPSQFKDDIDRIIKNLDEKKLGIIEEQVRQNMNRQDVDKTFWTEVQDNICVYKAKSSIKKAFQNFMEKPETNTNELIFSPSQKRDLLLKDEFLQNGTNDGSESPILFQDETCFDNIKIITPDEEQKAYSNSRRQILLKELEDLIERQKRLISKKNPLLSSDSALYNVLRHEKVVSGNIENSIEDLMKIDMMKNMKLEDGESEFGETIDLKPILEDWNDKYRPRKPKYFNRIKTGYEWTRHNQTHYDHRNPPPKVVQGYKFNIFYPCLIDKTQAPQFYLEPDETNDTAILRFHAGPPYEDIAFRIINREWDFSDRHGFKSFFDKGILHLYFNFKRHRYKR</sequence>
<evidence type="ECO:0000256" key="2">
    <source>
        <dbReference type="ARBA" id="ARBA00034534"/>
    </source>
</evidence>
<evidence type="ECO:0000313" key="5">
    <source>
        <dbReference type="EMBL" id="CAG9311601.1"/>
    </source>
</evidence>
<dbReference type="PANTHER" id="PTHR21737:SF4">
    <property type="entry name" value="SPLICING FACTOR CACTIN"/>
    <property type="match status" value="1"/>
</dbReference>
<gene>
    <name evidence="5" type="ORF">BSTOLATCC_MIC3889</name>
</gene>
<comment type="caution">
    <text evidence="5">The sequence shown here is derived from an EMBL/GenBank/DDBJ whole genome shotgun (WGS) entry which is preliminary data.</text>
</comment>
<keyword evidence="6" id="KW-1185">Reference proteome</keyword>
<accession>A0AAU9IE01</accession>
<dbReference type="PANTHER" id="PTHR21737">
    <property type="entry name" value="POLYGLUTAMINE BINDING PROTEIN 1/MARVEL MEMBRANE-ASSOCIATING DOMAIN CONTAINING 3"/>
    <property type="match status" value="1"/>
</dbReference>
<dbReference type="SMART" id="SM01050">
    <property type="entry name" value="CactinC_cactus"/>
    <property type="match status" value="1"/>
</dbReference>